<evidence type="ECO:0000313" key="4">
    <source>
        <dbReference type="EMBL" id="CAJ89231.1"/>
    </source>
</evidence>
<sequence>MPGGIHGSMTALAGGAEEPRVDAVPPWKSVRRTVAVVFFGWATAACTAVLAYLMLGAEWIPITVGVVLCLAFAVTLILLHQALWLTVLSSVPALFVLVGAVQYAPEAALELRGVRERVVIVADSAAGTSSDSHRFTLRAADGDEMEEKLVFDGAVWAPKVGDQLDVMRDPEGAVPMEQADDVDAAGRLEGLIAGTVGWTLIAVMAGWRGHVRRRRGRGESLLLRLAW</sequence>
<feature type="transmembrane region" description="Helical" evidence="1">
    <location>
        <begin position="190"/>
        <end position="207"/>
    </location>
</feature>
<protein>
    <submittedName>
        <fullName evidence="3">Uncharacterized protein SAML0244</fullName>
    </submittedName>
</protein>
<dbReference type="KEGG" id="samb:SAM23877_0285"/>
<feature type="transmembrane region" description="Helical" evidence="1">
    <location>
        <begin position="59"/>
        <end position="79"/>
    </location>
</feature>
<keyword evidence="1" id="KW-0472">Membrane</keyword>
<accession>Q1RRB5</accession>
<organism evidence="3">
    <name type="scientific">Streptomyces ambofaciens (strain ATCC 23877 / 3486 / DSM 40053 / JCM 4204 / NBRC 12836 / NRRL B-2516)</name>
    <dbReference type="NCBI Taxonomy" id="278992"/>
    <lineage>
        <taxon>Bacteria</taxon>
        <taxon>Bacillati</taxon>
        <taxon>Actinomycetota</taxon>
        <taxon>Actinomycetes</taxon>
        <taxon>Kitasatosporales</taxon>
        <taxon>Streptomycetaceae</taxon>
        <taxon>Streptomyces</taxon>
    </lineage>
</organism>
<name>Q1RRB5_STRA7</name>
<evidence type="ECO:0000256" key="1">
    <source>
        <dbReference type="SAM" id="Phobius"/>
    </source>
</evidence>
<keyword evidence="1" id="KW-0812">Transmembrane</keyword>
<dbReference type="EMBL" id="AJ937740">
    <property type="protein sequence ID" value="CAI78173.1"/>
    <property type="molecule type" value="Genomic_DNA"/>
</dbReference>
<feature type="transmembrane region" description="Helical" evidence="1">
    <location>
        <begin position="84"/>
        <end position="104"/>
    </location>
</feature>
<reference evidence="4" key="2">
    <citation type="journal article" date="2006" name="Mol. Biol. Evol.">
        <title>Evolution of the terminal regions of the Streptomyces linear chromosome.</title>
        <authorList>
            <person name="Choulet F."/>
            <person name="Aigle B."/>
            <person name="Gallois A."/>
            <person name="Mangenot S."/>
            <person name="Gerbaud C."/>
            <person name="Truong C."/>
            <person name="Francou F.X."/>
            <person name="Fourrier C."/>
            <person name="Guerineau M."/>
            <person name="Decaris B."/>
            <person name="Barbe V."/>
            <person name="Pernodet J.L."/>
            <person name="Leblond P."/>
        </authorList>
    </citation>
    <scope>NUCLEOTIDE SEQUENCE</scope>
    <source>
        <strain evidence="4">ATCC 23877</strain>
    </source>
</reference>
<gene>
    <name evidence="2" type="ORF">SAM23877_0285</name>
    <name evidence="3" type="ORF">SAML0244</name>
</gene>
<reference evidence="3" key="1">
    <citation type="journal article" date="2006" name="J. Bacteriol.">
        <title>Intraspecific variability of the terminal inverted repeats of the linear chromosome of Streptomyces ambofaciens.</title>
        <authorList>
            <person name="Choulet F."/>
            <person name="Gallois A."/>
            <person name="Aigle B."/>
            <person name="Mangenot S."/>
            <person name="Gerbaud C."/>
            <person name="Truong C."/>
            <person name="Francou F.X."/>
            <person name="Borges F."/>
            <person name="Fourrier C."/>
            <person name="Guerineau M."/>
            <person name="Decaris B."/>
            <person name="Barbe V."/>
            <person name="Pernodet J.L."/>
            <person name="Leblond P."/>
        </authorList>
    </citation>
    <scope>NUCLEOTIDE SEQUENCE</scope>
    <source>
        <strain evidence="3">ATCC 23877</strain>
    </source>
</reference>
<dbReference type="EMBL" id="CP012382">
    <property type="protein sequence ID" value="AKZ53334.1"/>
    <property type="molecule type" value="Genomic_DNA"/>
</dbReference>
<dbReference type="Proteomes" id="UP000061018">
    <property type="component" value="Chromosome"/>
</dbReference>
<reference evidence="2" key="4">
    <citation type="submission" date="2015-07" db="EMBL/GenBank/DDBJ databases">
        <title>Complete genome sequence of Streptomyces ambofaciens ATCC 23877, the spiramycin producer.</title>
        <authorList>
            <person name="Thibessard A."/>
            <person name="Haas D."/>
            <person name="Gerbaud C."/>
            <person name="Aigle B."/>
            <person name="Lautru S."/>
            <person name="Pernodet J.-L."/>
            <person name="Leblond P."/>
        </authorList>
    </citation>
    <scope>NUCLEOTIDE SEQUENCE [LARGE SCALE GENOMIC DNA]</scope>
    <source>
        <strain evidence="2">ATCC 23877</strain>
    </source>
</reference>
<keyword evidence="1" id="KW-1133">Transmembrane helix</keyword>
<evidence type="ECO:0000313" key="5">
    <source>
        <dbReference type="Proteomes" id="UP000061018"/>
    </source>
</evidence>
<dbReference type="EMBL" id="AM238663">
    <property type="protein sequence ID" value="CAJ89231.1"/>
    <property type="molecule type" value="Genomic_DNA"/>
</dbReference>
<dbReference type="AlphaFoldDB" id="Q1RRB5"/>
<evidence type="ECO:0000313" key="3">
    <source>
        <dbReference type="EMBL" id="CAI78173.1"/>
    </source>
</evidence>
<reference evidence="5" key="3">
    <citation type="journal article" date="2015" name="J. Biotechnol.">
        <title>Complete genome sequence of Streptomyces ambofaciens ATCC 23877, the spiramycin producer.</title>
        <authorList>
            <person name="Thibessard A."/>
            <person name="Haas D."/>
            <person name="Gerbaud C."/>
            <person name="Aigle B."/>
            <person name="Lautru S."/>
            <person name="Pernodet J.L."/>
            <person name="Leblond P."/>
        </authorList>
    </citation>
    <scope>NUCLEOTIDE SEQUENCE [LARGE SCALE GENOMIC DNA]</scope>
    <source>
        <strain evidence="5">ATCC 23877 / 3486 / DSM 40053 / JCM 4204 / NBRC 12836 / NRRL B-2516</strain>
    </source>
</reference>
<proteinExistence type="predicted"/>
<feature type="transmembrane region" description="Helical" evidence="1">
    <location>
        <begin position="34"/>
        <end position="53"/>
    </location>
</feature>
<evidence type="ECO:0000313" key="2">
    <source>
        <dbReference type="EMBL" id="AKZ53334.1"/>
    </source>
</evidence>